<accession>A0A8R1DZ19</accession>
<evidence type="ECO:0000313" key="3">
    <source>
        <dbReference type="Proteomes" id="UP000005237"/>
    </source>
</evidence>
<feature type="compositionally biased region" description="Polar residues" evidence="1">
    <location>
        <begin position="38"/>
        <end position="51"/>
    </location>
</feature>
<protein>
    <submittedName>
        <fullName evidence="2">Uncharacterized protein</fullName>
    </submittedName>
</protein>
<keyword evidence="3" id="KW-1185">Reference proteome</keyword>
<feature type="region of interest" description="Disordered" evidence="1">
    <location>
        <begin position="38"/>
        <end position="58"/>
    </location>
</feature>
<organism evidence="2 3">
    <name type="scientific">Caenorhabditis japonica</name>
    <dbReference type="NCBI Taxonomy" id="281687"/>
    <lineage>
        <taxon>Eukaryota</taxon>
        <taxon>Metazoa</taxon>
        <taxon>Ecdysozoa</taxon>
        <taxon>Nematoda</taxon>
        <taxon>Chromadorea</taxon>
        <taxon>Rhabditida</taxon>
        <taxon>Rhabditina</taxon>
        <taxon>Rhabditomorpha</taxon>
        <taxon>Rhabditoidea</taxon>
        <taxon>Rhabditidae</taxon>
        <taxon>Peloderinae</taxon>
        <taxon>Caenorhabditis</taxon>
    </lineage>
</organism>
<feature type="region of interest" description="Disordered" evidence="1">
    <location>
        <begin position="153"/>
        <end position="181"/>
    </location>
</feature>
<reference evidence="3" key="1">
    <citation type="submission" date="2010-08" db="EMBL/GenBank/DDBJ databases">
        <authorList>
            <consortium name="Caenorhabditis japonica Sequencing Consortium"/>
            <person name="Wilson R.K."/>
        </authorList>
    </citation>
    <scope>NUCLEOTIDE SEQUENCE [LARGE SCALE GENOMIC DNA]</scope>
    <source>
        <strain evidence="3">DF5081</strain>
    </source>
</reference>
<dbReference type="AlphaFoldDB" id="A0A8R1DZ19"/>
<evidence type="ECO:0000256" key="1">
    <source>
        <dbReference type="SAM" id="MobiDB-lite"/>
    </source>
</evidence>
<sequence length="181" mass="20980">MKNFLANPAKPIDTIPKSRDPHLESRLWALQYKKKIRNNPSTPNRLMTSSTGHEETSKANRRVILKRTLQEMVHTSDVFEKIRPDLAVSLRSTPVDNQLCPHIVRTLSLSGDSLIAPRKRRHQTDVHPLMPKYAYAKLTRVETHHFIRRFIPQQEKPFSSPQTTSTKGSLQRISSYRCRFT</sequence>
<dbReference type="Proteomes" id="UP000005237">
    <property type="component" value="Unassembled WGS sequence"/>
</dbReference>
<feature type="compositionally biased region" description="Polar residues" evidence="1">
    <location>
        <begin position="156"/>
        <end position="174"/>
    </location>
</feature>
<reference evidence="2" key="2">
    <citation type="submission" date="2022-06" db="UniProtKB">
        <authorList>
            <consortium name="EnsemblMetazoa"/>
        </authorList>
    </citation>
    <scope>IDENTIFICATION</scope>
    <source>
        <strain evidence="2">DF5081</strain>
    </source>
</reference>
<evidence type="ECO:0000313" key="2">
    <source>
        <dbReference type="EnsemblMetazoa" id="CJA15900a.1"/>
    </source>
</evidence>
<dbReference type="EnsemblMetazoa" id="CJA15900a.1">
    <property type="protein sequence ID" value="CJA15900a.1"/>
    <property type="gene ID" value="WBGene00135104"/>
</dbReference>
<name>A0A8R1DZ19_CAEJA</name>
<proteinExistence type="predicted"/>